<dbReference type="AlphaFoldDB" id="A0A7V6A0Z4"/>
<proteinExistence type="predicted"/>
<sequence length="66" mass="7822">MRVKIASTPSNNDVYDMIFRLSFFFVFFWTWNRRNLLLGVLPESLALTILIRNFFAHNALIGRSNR</sequence>
<evidence type="ECO:0000313" key="1">
    <source>
        <dbReference type="EMBL" id="HHS28262.1"/>
    </source>
</evidence>
<gene>
    <name evidence="1" type="ORF">ENV52_00970</name>
</gene>
<reference evidence="1" key="1">
    <citation type="journal article" date="2020" name="mSystems">
        <title>Genome- and Community-Level Interaction Insights into Carbon Utilization and Element Cycling Functions of Hydrothermarchaeota in Hydrothermal Sediment.</title>
        <authorList>
            <person name="Zhou Z."/>
            <person name="Liu Y."/>
            <person name="Xu W."/>
            <person name="Pan J."/>
            <person name="Luo Z.H."/>
            <person name="Li M."/>
        </authorList>
    </citation>
    <scope>NUCLEOTIDE SEQUENCE [LARGE SCALE GENOMIC DNA]</scope>
    <source>
        <strain evidence="1">SpSt-767</strain>
    </source>
</reference>
<organism evidence="1">
    <name type="scientific">Desulfobacca acetoxidans</name>
    <dbReference type="NCBI Taxonomy" id="60893"/>
    <lineage>
        <taxon>Bacteria</taxon>
        <taxon>Pseudomonadati</taxon>
        <taxon>Thermodesulfobacteriota</taxon>
        <taxon>Desulfobaccia</taxon>
        <taxon>Desulfobaccales</taxon>
        <taxon>Desulfobaccaceae</taxon>
        <taxon>Desulfobacca</taxon>
    </lineage>
</organism>
<name>A0A7V6A0Z4_9BACT</name>
<comment type="caution">
    <text evidence="1">The sequence shown here is derived from an EMBL/GenBank/DDBJ whole genome shotgun (WGS) entry which is preliminary data.</text>
</comment>
<protein>
    <submittedName>
        <fullName evidence="1">Uncharacterized protein</fullName>
    </submittedName>
</protein>
<accession>A0A7V6A0Z4</accession>
<dbReference type="EMBL" id="DTGR01000019">
    <property type="protein sequence ID" value="HHS28262.1"/>
    <property type="molecule type" value="Genomic_DNA"/>
</dbReference>